<comment type="caution">
    <text evidence="1">The sequence shown here is derived from an EMBL/GenBank/DDBJ whole genome shotgun (WGS) entry which is preliminary data.</text>
</comment>
<sequence length="27" mass="2830">MELNDAGPTAPMGGISDRELWARAVDG</sequence>
<accession>A0A4U0SIM2</accession>
<dbReference type="EMBL" id="SUMC01000021">
    <property type="protein sequence ID" value="TKA09584.1"/>
    <property type="molecule type" value="Genomic_DNA"/>
</dbReference>
<gene>
    <name evidence="1" type="ORF">FCI23_21680</name>
</gene>
<evidence type="ECO:0000313" key="1">
    <source>
        <dbReference type="EMBL" id="TKA09584.1"/>
    </source>
</evidence>
<organism evidence="1 2">
    <name type="scientific">Actinacidiphila oryziradicis</name>
    <dbReference type="NCBI Taxonomy" id="2571141"/>
    <lineage>
        <taxon>Bacteria</taxon>
        <taxon>Bacillati</taxon>
        <taxon>Actinomycetota</taxon>
        <taxon>Actinomycetes</taxon>
        <taxon>Kitasatosporales</taxon>
        <taxon>Streptomycetaceae</taxon>
        <taxon>Actinacidiphila</taxon>
    </lineage>
</organism>
<name>A0A4U0SIM2_9ACTN</name>
<keyword evidence="2" id="KW-1185">Reference proteome</keyword>
<evidence type="ECO:0000313" key="2">
    <source>
        <dbReference type="Proteomes" id="UP000305778"/>
    </source>
</evidence>
<proteinExistence type="predicted"/>
<reference evidence="1 2" key="1">
    <citation type="submission" date="2019-04" db="EMBL/GenBank/DDBJ databases">
        <title>Streptomyces oryziradicis sp. nov., a novel actinomycete isolated from rhizosphere soil of rice (Oryza sativa L.).</title>
        <authorList>
            <person name="Li C."/>
        </authorList>
    </citation>
    <scope>NUCLEOTIDE SEQUENCE [LARGE SCALE GENOMIC DNA]</scope>
    <source>
        <strain evidence="1 2">NEAU-C40</strain>
    </source>
</reference>
<protein>
    <submittedName>
        <fullName evidence="1">Siderophore-interacting protein</fullName>
    </submittedName>
</protein>
<dbReference type="Proteomes" id="UP000305778">
    <property type="component" value="Unassembled WGS sequence"/>
</dbReference>
<feature type="non-terminal residue" evidence="1">
    <location>
        <position position="27"/>
    </location>
</feature>
<dbReference type="AlphaFoldDB" id="A0A4U0SIM2"/>